<name>A0A6P1MGP9_9FIRM</name>
<organism evidence="1 2">
    <name type="scientific">Aminipila terrae</name>
    <dbReference type="NCBI Taxonomy" id="2697030"/>
    <lineage>
        <taxon>Bacteria</taxon>
        <taxon>Bacillati</taxon>
        <taxon>Bacillota</taxon>
        <taxon>Clostridia</taxon>
        <taxon>Peptostreptococcales</taxon>
        <taxon>Anaerovoracaceae</taxon>
        <taxon>Aminipila</taxon>
    </lineage>
</organism>
<dbReference type="Proteomes" id="UP000463883">
    <property type="component" value="Chromosome"/>
</dbReference>
<evidence type="ECO:0008006" key="3">
    <source>
        <dbReference type="Google" id="ProtNLM"/>
    </source>
</evidence>
<dbReference type="EMBL" id="CP047591">
    <property type="protein sequence ID" value="QHI71754.1"/>
    <property type="molecule type" value="Genomic_DNA"/>
</dbReference>
<evidence type="ECO:0000313" key="1">
    <source>
        <dbReference type="EMBL" id="QHI71754.1"/>
    </source>
</evidence>
<dbReference type="RefSeq" id="WP_162361528.1">
    <property type="nucleotide sequence ID" value="NZ_CP047591.1"/>
</dbReference>
<reference evidence="1 2" key="1">
    <citation type="submission" date="2020-01" db="EMBL/GenBank/DDBJ databases">
        <title>Genomic analysis of Aminipila sp. CBA3637.</title>
        <authorList>
            <person name="Kim Y.B."/>
            <person name="Roh S.W."/>
        </authorList>
    </citation>
    <scope>NUCLEOTIDE SEQUENCE [LARGE SCALE GENOMIC DNA]</scope>
    <source>
        <strain evidence="1 2">CBA3637</strain>
    </source>
</reference>
<sequence length="176" mass="20520">MNLIFESRIIWRDFANWIRAYLISVYAGFDNQPAVEEKINAVILKNSNILSSVFGEQIAGQYVELTSNFFSIVKSLVDAQRKGDAEAVDEYTKQLYENADQRAAFLSEINPFWLESEWKNFLYQFIQMTIDQSTTLLNKDYEKNIEVYDKILNLTSKMGDYYAQGILDYLTYSGKY</sequence>
<gene>
    <name evidence="1" type="ORF">Ami3637_04560</name>
</gene>
<evidence type="ECO:0000313" key="2">
    <source>
        <dbReference type="Proteomes" id="UP000463883"/>
    </source>
</evidence>
<keyword evidence="2" id="KW-1185">Reference proteome</keyword>
<proteinExistence type="predicted"/>
<protein>
    <recommendedName>
        <fullName evidence="3">Acetylglutamate kinase</fullName>
    </recommendedName>
</protein>
<dbReference type="AlphaFoldDB" id="A0A6P1MGP9"/>
<accession>A0A6P1MGP9</accession>
<dbReference type="KEGG" id="amic:Ami3637_04560"/>